<reference evidence="3" key="2">
    <citation type="submission" date="2018-07" db="EMBL/GenBank/DDBJ databases">
        <authorList>
            <consortium name="GenomeTrakr network: Whole genome sequencing for foodborne pathogen traceback"/>
        </authorList>
    </citation>
    <scope>NUCLEOTIDE SEQUENCE</scope>
    <source>
        <strain evidence="3">CFSAN028991</strain>
    </source>
</reference>
<dbReference type="AlphaFoldDB" id="A0A5T9JR46"/>
<name>A0A5T9JR46_SALER</name>
<protein>
    <submittedName>
        <fullName evidence="2">Uncharacterized protein</fullName>
    </submittedName>
</protein>
<evidence type="ECO:0000256" key="1">
    <source>
        <dbReference type="SAM" id="MobiDB-lite"/>
    </source>
</evidence>
<evidence type="ECO:0000313" key="2">
    <source>
        <dbReference type="EMBL" id="EBO6217111.1"/>
    </source>
</evidence>
<dbReference type="EMBL" id="AAGJCG010000002">
    <property type="protein sequence ID" value="EBO6217111.1"/>
    <property type="molecule type" value="Genomic_DNA"/>
</dbReference>
<sequence>MTDKIPQSRLGHEILLEVTDGGNRSKTLDFNRYNYLYFPTRNKINRGHSTFQDRSVSAESLYVAFRDSDYSSATKYYLFEYLRQYIVFCDKCHHPIFTNESVQAYCDLLIYKNKSGIILNSTYTAIISATKRLFVMLDLPGRWFDELPTLGKSQAQPYKAYSDNDLKKLLPLLRIFFKQISNKFLQDPALYLSQGKNETDMFFRWNGKIYAVYGSVGQLMASAVYLLSYYTWANTNTLLSLERPDICESNVNGEWYQMPAFKRRAFRVITIQIGAHDQINIPKYSMEFFNQLLKVSKAISVESNLLFQSGSCNRITPLSAVHLQNFNSFLKKNFRLTDDKGLSLSPVISRFRATGSQFTQLHYSHTHSASLLGNSPKTTRKHYSEGNEYQNQSMLQDSVSVFADKAVNGGNIETSKKRIKSELNVEILTYESMLKMKSPPMRQAHGSYCKDPFGEQAKKFLLRAQRHDLLSTEKFACSDLLMCFSCPHQVVIAEPTDIWCLLSFKECIEESIYKHVNHTHFHNNYDSVLSAIEKILMSIDKKILSSATQKFLDEGPHPLWRDQSFLYPYSNKDT</sequence>
<proteinExistence type="predicted"/>
<gene>
    <name evidence="2" type="ORF">DVD41_02240</name>
    <name evidence="3" type="ORF">YW38_07030</name>
</gene>
<reference evidence="2" key="1">
    <citation type="submission" date="2018-07" db="EMBL/GenBank/DDBJ databases">
        <authorList>
            <consortium name="PulseNet: The National Subtyping Network for Foodborne Disease Surveillance"/>
            <person name="Tarr C.L."/>
            <person name="Trees E."/>
            <person name="Katz L.S."/>
            <person name="Carleton-Romer H.A."/>
            <person name="Stroika S."/>
            <person name="Kucerova Z."/>
            <person name="Roache K.F."/>
            <person name="Sabol A.L."/>
            <person name="Besser J."/>
            <person name="Gerner-Smidt P."/>
        </authorList>
    </citation>
    <scope>NUCLEOTIDE SEQUENCE</scope>
    <source>
        <strain evidence="2">PNUSAS046616</strain>
    </source>
</reference>
<organism evidence="2">
    <name type="scientific">Salmonella enterica</name>
    <name type="common">Salmonella choleraesuis</name>
    <dbReference type="NCBI Taxonomy" id="28901"/>
    <lineage>
        <taxon>Bacteria</taxon>
        <taxon>Pseudomonadati</taxon>
        <taxon>Pseudomonadota</taxon>
        <taxon>Gammaproteobacteria</taxon>
        <taxon>Enterobacterales</taxon>
        <taxon>Enterobacteriaceae</taxon>
        <taxon>Salmonella</taxon>
    </lineage>
</organism>
<accession>A0A5T9JR46</accession>
<dbReference type="RefSeq" id="WP_058800873.1">
    <property type="nucleotide sequence ID" value="NZ_JBNVNS010000042.1"/>
</dbReference>
<dbReference type="EMBL" id="AAGMCU010000005">
    <property type="protein sequence ID" value="EBP5526245.1"/>
    <property type="molecule type" value="Genomic_DNA"/>
</dbReference>
<feature type="region of interest" description="Disordered" evidence="1">
    <location>
        <begin position="369"/>
        <end position="388"/>
    </location>
</feature>
<comment type="caution">
    <text evidence="2">The sequence shown here is derived from an EMBL/GenBank/DDBJ whole genome shotgun (WGS) entry which is preliminary data.</text>
</comment>
<evidence type="ECO:0000313" key="3">
    <source>
        <dbReference type="EMBL" id="EBP5526245.1"/>
    </source>
</evidence>